<keyword evidence="3" id="KW-1185">Reference proteome</keyword>
<comment type="caution">
    <text evidence="2">The sequence shown here is derived from an EMBL/GenBank/DDBJ whole genome shotgun (WGS) entry which is preliminary data.</text>
</comment>
<gene>
    <name evidence="2" type="ORF">GCM10023173_25400</name>
</gene>
<accession>A0ABP8R831</accession>
<dbReference type="Gene3D" id="3.60.10.10">
    <property type="entry name" value="Endonuclease/exonuclease/phosphatase"/>
    <property type="match status" value="1"/>
</dbReference>
<keyword evidence="2" id="KW-0378">Hydrolase</keyword>
<evidence type="ECO:0000313" key="2">
    <source>
        <dbReference type="EMBL" id="GAA4520818.1"/>
    </source>
</evidence>
<dbReference type="SUPFAM" id="SSF56219">
    <property type="entry name" value="DNase I-like"/>
    <property type="match status" value="1"/>
</dbReference>
<sequence length="236" mass="28541">MRIITWNCNMAFRNKSEYIISKKPDILVIQECENLNKNLFQNCLQKPCRSFWYGTNINKGIGIFTFSNYEIELLKIHNPEFRFILPLSVKNEESEYIILAVWTQKPKYHDCYTEQIWNAIHYYSELFKNENLIIIGDFNSNSIWDKPKRIYNHTNLVNKLLEYNIYSSYHAFYQENQGKETRATLFMHRKKERPYHIDYCFISEKLKNKLKNVIVGEYEFWTKLSDHTPLIVDFKE</sequence>
<feature type="domain" description="Endonuclease/exonuclease/phosphatase" evidence="1">
    <location>
        <begin position="4"/>
        <end position="227"/>
    </location>
</feature>
<evidence type="ECO:0000313" key="3">
    <source>
        <dbReference type="Proteomes" id="UP001500394"/>
    </source>
</evidence>
<dbReference type="EMBL" id="BAABGR010000041">
    <property type="protein sequence ID" value="GAA4520818.1"/>
    <property type="molecule type" value="Genomic_DNA"/>
</dbReference>
<proteinExistence type="predicted"/>
<name>A0ABP8R831_9SPHI</name>
<dbReference type="GO" id="GO:0004519">
    <property type="term" value="F:endonuclease activity"/>
    <property type="evidence" value="ECO:0007669"/>
    <property type="project" value="UniProtKB-KW"/>
</dbReference>
<reference evidence="3" key="1">
    <citation type="journal article" date="2019" name="Int. J. Syst. Evol. Microbiol.">
        <title>The Global Catalogue of Microorganisms (GCM) 10K type strain sequencing project: providing services to taxonomists for standard genome sequencing and annotation.</title>
        <authorList>
            <consortium name="The Broad Institute Genomics Platform"/>
            <consortium name="The Broad Institute Genome Sequencing Center for Infectious Disease"/>
            <person name="Wu L."/>
            <person name="Ma J."/>
        </authorList>
    </citation>
    <scope>NUCLEOTIDE SEQUENCE [LARGE SCALE GENOMIC DNA]</scope>
    <source>
        <strain evidence="3">JCM 17858</strain>
    </source>
</reference>
<dbReference type="Proteomes" id="UP001500394">
    <property type="component" value="Unassembled WGS sequence"/>
</dbReference>
<dbReference type="RefSeq" id="WP_345069034.1">
    <property type="nucleotide sequence ID" value="NZ_BAABGR010000041.1"/>
</dbReference>
<protein>
    <submittedName>
        <fullName evidence="2">Endonuclease/exonuclease/phosphatase family protein</fullName>
    </submittedName>
</protein>
<dbReference type="Pfam" id="PF03372">
    <property type="entry name" value="Exo_endo_phos"/>
    <property type="match status" value="1"/>
</dbReference>
<keyword evidence="2" id="KW-0255">Endonuclease</keyword>
<dbReference type="InterPro" id="IPR005135">
    <property type="entry name" value="Endo/exonuclease/phosphatase"/>
</dbReference>
<dbReference type="InterPro" id="IPR036691">
    <property type="entry name" value="Endo/exonu/phosph_ase_sf"/>
</dbReference>
<evidence type="ECO:0000259" key="1">
    <source>
        <dbReference type="Pfam" id="PF03372"/>
    </source>
</evidence>
<organism evidence="2 3">
    <name type="scientific">Sphingobacterium thermophilum</name>
    <dbReference type="NCBI Taxonomy" id="768534"/>
    <lineage>
        <taxon>Bacteria</taxon>
        <taxon>Pseudomonadati</taxon>
        <taxon>Bacteroidota</taxon>
        <taxon>Sphingobacteriia</taxon>
        <taxon>Sphingobacteriales</taxon>
        <taxon>Sphingobacteriaceae</taxon>
        <taxon>Sphingobacterium</taxon>
    </lineage>
</organism>
<keyword evidence="2" id="KW-0540">Nuclease</keyword>